<evidence type="ECO:0000256" key="1">
    <source>
        <dbReference type="SAM" id="MobiDB-lite"/>
    </source>
</evidence>
<name>A0A317XF50_9BASI</name>
<protein>
    <submittedName>
        <fullName evidence="2">Uncharacterized protein</fullName>
    </submittedName>
</protein>
<organism evidence="2 3">
    <name type="scientific">Testicularia cyperi</name>
    <dbReference type="NCBI Taxonomy" id="1882483"/>
    <lineage>
        <taxon>Eukaryota</taxon>
        <taxon>Fungi</taxon>
        <taxon>Dikarya</taxon>
        <taxon>Basidiomycota</taxon>
        <taxon>Ustilaginomycotina</taxon>
        <taxon>Ustilaginomycetes</taxon>
        <taxon>Ustilaginales</taxon>
        <taxon>Anthracoideaceae</taxon>
        <taxon>Testicularia</taxon>
    </lineage>
</organism>
<accession>A0A317XF50</accession>
<reference evidence="2 3" key="1">
    <citation type="journal article" date="2018" name="Mol. Biol. Evol.">
        <title>Broad Genomic Sampling Reveals a Smut Pathogenic Ancestry of the Fungal Clade Ustilaginomycotina.</title>
        <authorList>
            <person name="Kijpornyongpan T."/>
            <person name="Mondo S.J."/>
            <person name="Barry K."/>
            <person name="Sandor L."/>
            <person name="Lee J."/>
            <person name="Lipzen A."/>
            <person name="Pangilinan J."/>
            <person name="LaButti K."/>
            <person name="Hainaut M."/>
            <person name="Henrissat B."/>
            <person name="Grigoriev I.V."/>
            <person name="Spatafora J.W."/>
            <person name="Aime M.C."/>
        </authorList>
    </citation>
    <scope>NUCLEOTIDE SEQUENCE [LARGE SCALE GENOMIC DNA]</scope>
    <source>
        <strain evidence="2 3">MCA 3645</strain>
    </source>
</reference>
<gene>
    <name evidence="2" type="ORF">BCV70DRAFT_203210</name>
</gene>
<feature type="compositionally biased region" description="Low complexity" evidence="1">
    <location>
        <begin position="55"/>
        <end position="68"/>
    </location>
</feature>
<dbReference type="EMBL" id="KZ819224">
    <property type="protein sequence ID" value="PWY97049.1"/>
    <property type="molecule type" value="Genomic_DNA"/>
</dbReference>
<feature type="region of interest" description="Disordered" evidence="1">
    <location>
        <begin position="46"/>
        <end position="68"/>
    </location>
</feature>
<feature type="region of interest" description="Disordered" evidence="1">
    <location>
        <begin position="1"/>
        <end position="20"/>
    </location>
</feature>
<sequence>MPCPSDSDSRTRTGFPHPLHARRDLTNVNVDGTLPLVLALQQPLCRSPSLPIPHSPTSSSSSSSSLSG</sequence>
<evidence type="ECO:0000313" key="2">
    <source>
        <dbReference type="EMBL" id="PWY97049.1"/>
    </source>
</evidence>
<dbReference type="InParanoid" id="A0A317XF50"/>
<keyword evidence="3" id="KW-1185">Reference proteome</keyword>
<evidence type="ECO:0000313" key="3">
    <source>
        <dbReference type="Proteomes" id="UP000246740"/>
    </source>
</evidence>
<dbReference type="AlphaFoldDB" id="A0A317XF50"/>
<proteinExistence type="predicted"/>
<dbReference type="Proteomes" id="UP000246740">
    <property type="component" value="Unassembled WGS sequence"/>
</dbReference>